<keyword evidence="3" id="KW-1185">Reference proteome</keyword>
<evidence type="ECO:0000313" key="2">
    <source>
        <dbReference type="EMBL" id="KAF9620919.1"/>
    </source>
</evidence>
<dbReference type="FunFam" id="3.40.50.1820:FF:000073">
    <property type="entry name" value="esterase OVCA2 isoform X6"/>
    <property type="match status" value="1"/>
</dbReference>
<comment type="caution">
    <text evidence="2">The sequence shown here is derived from an EMBL/GenBank/DDBJ whole genome shotgun (WGS) entry which is preliminary data.</text>
</comment>
<organism evidence="2 3">
    <name type="scientific">Coptis chinensis</name>
    <dbReference type="NCBI Taxonomy" id="261450"/>
    <lineage>
        <taxon>Eukaryota</taxon>
        <taxon>Viridiplantae</taxon>
        <taxon>Streptophyta</taxon>
        <taxon>Embryophyta</taxon>
        <taxon>Tracheophyta</taxon>
        <taxon>Spermatophyta</taxon>
        <taxon>Magnoliopsida</taxon>
        <taxon>Ranunculales</taxon>
        <taxon>Ranunculaceae</taxon>
        <taxon>Coptidoideae</taxon>
        <taxon>Coptis</taxon>
    </lineage>
</organism>
<dbReference type="InterPro" id="IPR005645">
    <property type="entry name" value="FSH-like_dom"/>
</dbReference>
<dbReference type="InterPro" id="IPR029058">
    <property type="entry name" value="AB_hydrolase_fold"/>
</dbReference>
<accession>A0A835MBH8</accession>
<dbReference type="PANTHER" id="PTHR43268">
    <property type="entry name" value="THIOSULFATE SULFURTRANSFERASE/RHODANESE-LIKE DOMAIN-CONTAINING PROTEIN 2"/>
    <property type="match status" value="1"/>
</dbReference>
<dbReference type="Gene3D" id="3.40.50.1820">
    <property type="entry name" value="alpha/beta hydrolase"/>
    <property type="match status" value="1"/>
</dbReference>
<reference evidence="2 3" key="1">
    <citation type="submission" date="2020-10" db="EMBL/GenBank/DDBJ databases">
        <title>The Coptis chinensis genome and diversification of protoberbering-type alkaloids.</title>
        <authorList>
            <person name="Wang B."/>
            <person name="Shu S."/>
            <person name="Song C."/>
            <person name="Liu Y."/>
        </authorList>
    </citation>
    <scope>NUCLEOTIDE SEQUENCE [LARGE SCALE GENOMIC DNA]</scope>
    <source>
        <strain evidence="2">HL-2020</strain>
        <tissue evidence="2">Leaf</tissue>
    </source>
</reference>
<dbReference type="OrthoDB" id="25002at2759"/>
<evidence type="ECO:0000313" key="3">
    <source>
        <dbReference type="Proteomes" id="UP000631114"/>
    </source>
</evidence>
<feature type="domain" description="Serine hydrolase" evidence="1">
    <location>
        <begin position="103"/>
        <end position="336"/>
    </location>
</feature>
<dbReference type="SUPFAM" id="SSF53474">
    <property type="entry name" value="alpha/beta-Hydrolases"/>
    <property type="match status" value="1"/>
</dbReference>
<dbReference type="PANTHER" id="PTHR43268:SF6">
    <property type="entry name" value="THIOSULFATE SULFURTRANSFERASE_RHODANESE-LIKE DOMAIN-CONTAINING PROTEIN 2"/>
    <property type="match status" value="1"/>
</dbReference>
<protein>
    <recommendedName>
        <fullName evidence="1">Serine hydrolase domain-containing protein</fullName>
    </recommendedName>
</protein>
<dbReference type="AlphaFoldDB" id="A0A835MBH8"/>
<dbReference type="Proteomes" id="UP000631114">
    <property type="component" value="Unassembled WGS sequence"/>
</dbReference>
<name>A0A835MBH8_9MAGN</name>
<gene>
    <name evidence="2" type="ORF">IFM89_015316</name>
</gene>
<sequence length="346" mass="38394">MVEVHFVNGVALREYFKGSGFFIYASVSVSREKQKKVGATYVCELCQKDNIKNGPVHLDKNSRYQTESTLSEVSDGVEVAPVTLQERITISSQVACRPGMPSRKLRILCLHGFRQNASNFKGRTASLAKKLKDIVELVFIDAPNELPFIYQPRPAETLDCSVGLRLQPSPPPLENCKKKFAWLVAAKCNSLRGADWAMADEPFDPLQYQQQTDGFEVSLSYLNDIFTQMGPFDGVLGFSQGAAMVASLSVERGKLDGKIDFRFAILCSGFALHLEQLEPGSIDCPSLHIFGNSQGKDRQIACQASTDLANLFKQSCSVTVRHESGHIIPTQPPYIDRIKAFLLDFF</sequence>
<evidence type="ECO:0000259" key="1">
    <source>
        <dbReference type="Pfam" id="PF03959"/>
    </source>
</evidence>
<proteinExistence type="predicted"/>
<dbReference type="Pfam" id="PF03959">
    <property type="entry name" value="FSH1"/>
    <property type="match status" value="1"/>
</dbReference>
<dbReference type="InterPro" id="IPR020936">
    <property type="entry name" value="TrhO"/>
</dbReference>
<dbReference type="EMBL" id="JADFTS010000002">
    <property type="protein sequence ID" value="KAF9620919.1"/>
    <property type="molecule type" value="Genomic_DNA"/>
</dbReference>